<keyword evidence="5 8" id="KW-0418">Kinase</keyword>
<dbReference type="PROSITE" id="PS50078">
    <property type="entry name" value="POLO_BOX"/>
    <property type="match status" value="2"/>
</dbReference>
<dbReference type="Proteomes" id="UP001162131">
    <property type="component" value="Unassembled WGS sequence"/>
</dbReference>
<dbReference type="Gene3D" id="3.30.1120.30">
    <property type="entry name" value="POLO box domain"/>
    <property type="match status" value="2"/>
</dbReference>
<dbReference type="EMBL" id="CAJZBQ010000011">
    <property type="protein sequence ID" value="CAG9313548.1"/>
    <property type="molecule type" value="Genomic_DNA"/>
</dbReference>
<dbReference type="PANTHER" id="PTHR24345">
    <property type="entry name" value="SERINE/THREONINE-PROTEIN KINASE PLK"/>
    <property type="match status" value="1"/>
</dbReference>
<evidence type="ECO:0000313" key="13">
    <source>
        <dbReference type="Proteomes" id="UP001162131"/>
    </source>
</evidence>
<evidence type="ECO:0000256" key="7">
    <source>
        <dbReference type="PROSITE-ProRule" id="PRU10141"/>
    </source>
</evidence>
<comment type="catalytic activity">
    <reaction evidence="8">
        <text>L-threonyl-[protein] + ATP = O-phospho-L-threonyl-[protein] + ADP + H(+)</text>
        <dbReference type="Rhea" id="RHEA:46608"/>
        <dbReference type="Rhea" id="RHEA-COMP:11060"/>
        <dbReference type="Rhea" id="RHEA-COMP:11605"/>
        <dbReference type="ChEBI" id="CHEBI:15378"/>
        <dbReference type="ChEBI" id="CHEBI:30013"/>
        <dbReference type="ChEBI" id="CHEBI:30616"/>
        <dbReference type="ChEBI" id="CHEBI:61977"/>
        <dbReference type="ChEBI" id="CHEBI:456216"/>
        <dbReference type="EC" id="2.7.11.21"/>
    </reaction>
</comment>
<evidence type="ECO:0000256" key="4">
    <source>
        <dbReference type="ARBA" id="ARBA00022741"/>
    </source>
</evidence>
<accession>A0AAU9IHI9</accession>
<evidence type="ECO:0000256" key="3">
    <source>
        <dbReference type="ARBA" id="ARBA00022737"/>
    </source>
</evidence>
<comment type="similarity">
    <text evidence="8">Belongs to the protein kinase superfamily. Ser/Thr protein kinase family. CDC5/Polo subfamily.</text>
</comment>
<dbReference type="Pfam" id="PF00069">
    <property type="entry name" value="Pkinase"/>
    <property type="match status" value="1"/>
</dbReference>
<dbReference type="InterPro" id="IPR033701">
    <property type="entry name" value="POLO_box_1"/>
</dbReference>
<dbReference type="CDD" id="cd13118">
    <property type="entry name" value="POLO_box_1"/>
    <property type="match status" value="1"/>
</dbReference>
<proteinExistence type="inferred from homology"/>
<dbReference type="GO" id="GO:0004674">
    <property type="term" value="F:protein serine/threonine kinase activity"/>
    <property type="evidence" value="ECO:0007669"/>
    <property type="project" value="UniProtKB-KW"/>
</dbReference>
<dbReference type="Gene3D" id="3.30.200.20">
    <property type="entry name" value="Phosphorylase Kinase, domain 1"/>
    <property type="match status" value="1"/>
</dbReference>
<keyword evidence="13" id="KW-1185">Reference proteome</keyword>
<evidence type="ECO:0000256" key="1">
    <source>
        <dbReference type="ARBA" id="ARBA00022527"/>
    </source>
</evidence>
<keyword evidence="6 7" id="KW-0067">ATP-binding</keyword>
<organism evidence="12 13">
    <name type="scientific">Blepharisma stoltei</name>
    <dbReference type="NCBI Taxonomy" id="1481888"/>
    <lineage>
        <taxon>Eukaryota</taxon>
        <taxon>Sar</taxon>
        <taxon>Alveolata</taxon>
        <taxon>Ciliophora</taxon>
        <taxon>Postciliodesmatophora</taxon>
        <taxon>Heterotrichea</taxon>
        <taxon>Heterotrichida</taxon>
        <taxon>Blepharismidae</taxon>
        <taxon>Blepharisma</taxon>
    </lineage>
</organism>
<evidence type="ECO:0000313" key="12">
    <source>
        <dbReference type="EMBL" id="CAG9313548.1"/>
    </source>
</evidence>
<keyword evidence="1 8" id="KW-0723">Serine/threonine-protein kinase</keyword>
<gene>
    <name evidence="12" type="ORF">BSTOLATCC_MIC9363</name>
</gene>
<evidence type="ECO:0000259" key="10">
    <source>
        <dbReference type="PROSITE" id="PS50011"/>
    </source>
</evidence>
<dbReference type="CDD" id="cd14099">
    <property type="entry name" value="STKc_PLK"/>
    <property type="match status" value="1"/>
</dbReference>
<dbReference type="InterPro" id="IPR036947">
    <property type="entry name" value="POLO_box_dom_sf"/>
</dbReference>
<feature type="domain" description="Protein kinase" evidence="10">
    <location>
        <begin position="34"/>
        <end position="289"/>
    </location>
</feature>
<keyword evidence="2 8" id="KW-0808">Transferase</keyword>
<dbReference type="InterPro" id="IPR017441">
    <property type="entry name" value="Protein_kinase_ATP_BS"/>
</dbReference>
<dbReference type="SMART" id="SM00220">
    <property type="entry name" value="S_TKc"/>
    <property type="match status" value="1"/>
</dbReference>
<feature type="domain" description="POLO box" evidence="11">
    <location>
        <begin position="501"/>
        <end position="581"/>
    </location>
</feature>
<evidence type="ECO:0000259" key="11">
    <source>
        <dbReference type="PROSITE" id="PS50078"/>
    </source>
</evidence>
<reference evidence="12" key="1">
    <citation type="submission" date="2021-09" db="EMBL/GenBank/DDBJ databases">
        <authorList>
            <consortium name="AG Swart"/>
            <person name="Singh M."/>
            <person name="Singh A."/>
            <person name="Seah K."/>
            <person name="Emmerich C."/>
        </authorList>
    </citation>
    <scope>NUCLEOTIDE SEQUENCE</scope>
    <source>
        <strain evidence="12">ATCC30299</strain>
    </source>
</reference>
<comment type="caution">
    <text evidence="12">The sequence shown here is derived from an EMBL/GenBank/DDBJ whole genome shotgun (WGS) entry which is preliminary data.</text>
</comment>
<dbReference type="PROSITE" id="PS50011">
    <property type="entry name" value="PROTEIN_KINASE_DOM"/>
    <property type="match status" value="1"/>
</dbReference>
<dbReference type="EC" id="2.7.11.21" evidence="8"/>
<sequence length="601" mass="68231">MSSRTHRVSQESQENQIIEERIVKVNGDIAIKSYTKGRFLGKGGFAKVYEFLSLDTKQVFAAKVIPKASLSKARARQKLMSEIKIHRSLHHTNIVRFEHFFEDDENVYILLELCSNQTLNELLRRRKRLTEIEAQCYLSQTIAALKYLHEHRVIHRDIKLGNLFLTDKMELKLGDYGLATKLEFDGERKRTICGTPNYIAPEVLDGKQGHSYEVDVWSLGVLAYTLLVGKPPFETSDVKSTYRRIKMNAYTFPDHVPVSEEAKSLISTMLTNDPSMRPTLDQVLQQSFFTKNVIPKLMQAGTLAVPPSSSYIKQYELPTQTTRGRPEAGKNQPKTARASSLTPTDTENGRSTTREGVVTARGGSRGSSRERAPDLGASGNTSKKAACYSSYVPPDNGEGPQVWVKSWVDYSSKYGLGYLFSNSCVGVFFNDSTKIIADPAGSFFQYIHRTGHSRDEEMSMYRIEQYPDELKKKVTLLQHFRKHLSKDEPNKRLDAAQPLIYVKKWLNTPHAILFRLSNKVVQVNFQDKTELILCSESKIVSYMNKLGERSVYPLNTAMESGNNEMTKRLRYTKEVLTNMLQPQQSAGTGEYRPGMTDREII</sequence>
<dbReference type="InterPro" id="IPR000959">
    <property type="entry name" value="POLO_box_dom"/>
</dbReference>
<dbReference type="Pfam" id="PF00659">
    <property type="entry name" value="POLO_box"/>
    <property type="match status" value="2"/>
</dbReference>
<evidence type="ECO:0000256" key="8">
    <source>
        <dbReference type="RuleBase" id="RU361162"/>
    </source>
</evidence>
<dbReference type="PANTHER" id="PTHR24345:SF0">
    <property type="entry name" value="CELL CYCLE SERINE_THREONINE-PROTEIN KINASE CDC5_MSD2"/>
    <property type="match status" value="1"/>
</dbReference>
<dbReference type="GO" id="GO:0005634">
    <property type="term" value="C:nucleus"/>
    <property type="evidence" value="ECO:0007669"/>
    <property type="project" value="TreeGrafter"/>
</dbReference>
<keyword evidence="4 7" id="KW-0547">Nucleotide-binding</keyword>
<feature type="domain" description="POLO box" evidence="11">
    <location>
        <begin position="403"/>
        <end position="486"/>
    </location>
</feature>
<feature type="region of interest" description="Disordered" evidence="9">
    <location>
        <begin position="316"/>
        <end position="382"/>
    </location>
</feature>
<evidence type="ECO:0000256" key="9">
    <source>
        <dbReference type="SAM" id="MobiDB-lite"/>
    </source>
</evidence>
<dbReference type="AlphaFoldDB" id="A0AAU9IHI9"/>
<dbReference type="Gene3D" id="1.10.510.10">
    <property type="entry name" value="Transferase(Phosphotransferase) domain 1"/>
    <property type="match status" value="1"/>
</dbReference>
<dbReference type="FunFam" id="3.30.200.20:FF:000091">
    <property type="entry name" value="Serine/threonine-protein kinase PLK"/>
    <property type="match status" value="1"/>
</dbReference>
<name>A0AAU9IHI9_9CILI</name>
<feature type="compositionally biased region" description="Polar residues" evidence="9">
    <location>
        <begin position="332"/>
        <end position="351"/>
    </location>
</feature>
<protein>
    <recommendedName>
        <fullName evidence="8">Serine/threonine-protein kinase PLK</fullName>
        <ecNumber evidence="8">2.7.11.21</ecNumber>
    </recommendedName>
    <alternativeName>
        <fullName evidence="8">Polo-like kinase</fullName>
    </alternativeName>
</protein>
<dbReference type="InterPro" id="IPR000719">
    <property type="entry name" value="Prot_kinase_dom"/>
</dbReference>
<dbReference type="FunFam" id="3.30.1120.30:FF:000013">
    <property type="entry name" value="Serine/threonine-protein kinase PLK"/>
    <property type="match status" value="1"/>
</dbReference>
<feature type="binding site" evidence="7">
    <location>
        <position position="63"/>
    </location>
    <ligand>
        <name>ATP</name>
        <dbReference type="ChEBI" id="CHEBI:30616"/>
    </ligand>
</feature>
<dbReference type="InterPro" id="IPR011009">
    <property type="entry name" value="Kinase-like_dom_sf"/>
</dbReference>
<dbReference type="SUPFAM" id="SSF82615">
    <property type="entry name" value="Polo-box domain"/>
    <property type="match status" value="2"/>
</dbReference>
<dbReference type="GO" id="GO:0005524">
    <property type="term" value="F:ATP binding"/>
    <property type="evidence" value="ECO:0007669"/>
    <property type="project" value="UniProtKB-UniRule"/>
</dbReference>
<dbReference type="CDD" id="cd13117">
    <property type="entry name" value="POLO_box_2"/>
    <property type="match status" value="1"/>
</dbReference>
<dbReference type="PROSITE" id="PS00108">
    <property type="entry name" value="PROTEIN_KINASE_ST"/>
    <property type="match status" value="1"/>
</dbReference>
<dbReference type="SUPFAM" id="SSF56112">
    <property type="entry name" value="Protein kinase-like (PK-like)"/>
    <property type="match status" value="1"/>
</dbReference>
<evidence type="ECO:0000256" key="6">
    <source>
        <dbReference type="ARBA" id="ARBA00022840"/>
    </source>
</evidence>
<dbReference type="InterPro" id="IPR008271">
    <property type="entry name" value="Ser/Thr_kinase_AS"/>
</dbReference>
<dbReference type="InterPro" id="IPR033695">
    <property type="entry name" value="POLO_box_2"/>
</dbReference>
<keyword evidence="3" id="KW-0677">Repeat</keyword>
<dbReference type="FunFam" id="1.10.510.10:FF:001048">
    <property type="entry name" value="Serine/threonine-protein kinase PLK"/>
    <property type="match status" value="1"/>
</dbReference>
<evidence type="ECO:0000256" key="2">
    <source>
        <dbReference type="ARBA" id="ARBA00022679"/>
    </source>
</evidence>
<dbReference type="PROSITE" id="PS00107">
    <property type="entry name" value="PROTEIN_KINASE_ATP"/>
    <property type="match status" value="1"/>
</dbReference>
<evidence type="ECO:0000256" key="5">
    <source>
        <dbReference type="ARBA" id="ARBA00022777"/>
    </source>
</evidence>